<keyword evidence="1 2" id="KW-0238">DNA-binding</keyword>
<evidence type="ECO:0000313" key="4">
    <source>
        <dbReference type="EMBL" id="OHV44314.1"/>
    </source>
</evidence>
<name>A0A1S1RHL5_9ACTN</name>
<evidence type="ECO:0000313" key="5">
    <source>
        <dbReference type="Proteomes" id="UP000179627"/>
    </source>
</evidence>
<feature type="domain" description="HTH tetR-type" evidence="3">
    <location>
        <begin position="17"/>
        <end position="77"/>
    </location>
</feature>
<evidence type="ECO:0000256" key="1">
    <source>
        <dbReference type="ARBA" id="ARBA00023125"/>
    </source>
</evidence>
<feature type="DNA-binding region" description="H-T-H motif" evidence="2">
    <location>
        <begin position="40"/>
        <end position="59"/>
    </location>
</feature>
<dbReference type="AlphaFoldDB" id="A0A1S1RHL5"/>
<dbReference type="InterPro" id="IPR050109">
    <property type="entry name" value="HTH-type_TetR-like_transc_reg"/>
</dbReference>
<dbReference type="GO" id="GO:0000976">
    <property type="term" value="F:transcription cis-regulatory region binding"/>
    <property type="evidence" value="ECO:0007669"/>
    <property type="project" value="TreeGrafter"/>
</dbReference>
<sequence length="213" mass="23272">MAGTPSLLGRPVGSRGDQTRQRIIDATLRCVAEVGYARATIREIARVAGMTSGSLYHYFPNKAELVKETFHDVAQQTVPRFTAAVEAADNVLDKLMAVLDETDRLVRDNPYAVPFDRAIRTESAADLHLAEESNTIVASIHDVVTEILREADQQGALADHVDVPAATSAIGVLLIGLYEYALAVPNDKYHTTVHAVKLLIRGMLFDQARLAEH</sequence>
<dbReference type="PRINTS" id="PR00455">
    <property type="entry name" value="HTHTETR"/>
</dbReference>
<dbReference type="InterPro" id="IPR036271">
    <property type="entry name" value="Tet_transcr_reg_TetR-rel_C_sf"/>
</dbReference>
<gene>
    <name evidence="4" type="ORF">CC117_32335</name>
</gene>
<protein>
    <submittedName>
        <fullName evidence="4">TetR family transcriptional regulator</fullName>
    </submittedName>
</protein>
<reference evidence="5" key="1">
    <citation type="submission" date="2016-07" db="EMBL/GenBank/DDBJ databases">
        <title>Sequence Frankia sp. strain CcI1.17.</title>
        <authorList>
            <person name="Ghodhbane-Gtari F."/>
            <person name="Swanson E."/>
            <person name="Gueddou A."/>
            <person name="Morris K."/>
            <person name="Hezbri K."/>
            <person name="Ktari A."/>
            <person name="Nouioui I."/>
            <person name="Abebe-Akele F."/>
            <person name="Simpson S."/>
            <person name="Thomas K."/>
            <person name="Gtari M."/>
            <person name="Tisa L.S."/>
            <person name="Hurst S."/>
        </authorList>
    </citation>
    <scope>NUCLEOTIDE SEQUENCE [LARGE SCALE GENOMIC DNA]</scope>
    <source>
        <strain evidence="5">Cc1.17</strain>
    </source>
</reference>
<dbReference type="GO" id="GO:0003700">
    <property type="term" value="F:DNA-binding transcription factor activity"/>
    <property type="evidence" value="ECO:0007669"/>
    <property type="project" value="TreeGrafter"/>
</dbReference>
<dbReference type="SUPFAM" id="SSF48498">
    <property type="entry name" value="Tetracyclin repressor-like, C-terminal domain"/>
    <property type="match status" value="1"/>
</dbReference>
<dbReference type="PANTHER" id="PTHR30055:SF226">
    <property type="entry name" value="HTH-TYPE TRANSCRIPTIONAL REGULATOR PKSA"/>
    <property type="match status" value="1"/>
</dbReference>
<dbReference type="SUPFAM" id="SSF46689">
    <property type="entry name" value="Homeodomain-like"/>
    <property type="match status" value="1"/>
</dbReference>
<dbReference type="Proteomes" id="UP000179627">
    <property type="component" value="Unassembled WGS sequence"/>
</dbReference>
<dbReference type="InterPro" id="IPR001647">
    <property type="entry name" value="HTH_TetR"/>
</dbReference>
<organism evidence="4 5">
    <name type="scientific">Parafrankia colletiae</name>
    <dbReference type="NCBI Taxonomy" id="573497"/>
    <lineage>
        <taxon>Bacteria</taxon>
        <taxon>Bacillati</taxon>
        <taxon>Actinomycetota</taxon>
        <taxon>Actinomycetes</taxon>
        <taxon>Frankiales</taxon>
        <taxon>Frankiaceae</taxon>
        <taxon>Parafrankia</taxon>
    </lineage>
</organism>
<dbReference type="RefSeq" id="WP_071082451.1">
    <property type="nucleotide sequence ID" value="NZ_MBLM01000022.1"/>
</dbReference>
<comment type="caution">
    <text evidence="4">The sequence shown here is derived from an EMBL/GenBank/DDBJ whole genome shotgun (WGS) entry which is preliminary data.</text>
</comment>
<dbReference type="Pfam" id="PF00440">
    <property type="entry name" value="TetR_N"/>
    <property type="match status" value="1"/>
</dbReference>
<dbReference type="InterPro" id="IPR009057">
    <property type="entry name" value="Homeodomain-like_sf"/>
</dbReference>
<proteinExistence type="predicted"/>
<keyword evidence="5" id="KW-1185">Reference proteome</keyword>
<evidence type="ECO:0000259" key="3">
    <source>
        <dbReference type="PROSITE" id="PS50977"/>
    </source>
</evidence>
<dbReference type="PANTHER" id="PTHR30055">
    <property type="entry name" value="HTH-TYPE TRANSCRIPTIONAL REGULATOR RUTR"/>
    <property type="match status" value="1"/>
</dbReference>
<dbReference type="Gene3D" id="1.10.357.10">
    <property type="entry name" value="Tetracycline Repressor, domain 2"/>
    <property type="match status" value="1"/>
</dbReference>
<accession>A0A1S1RHL5</accession>
<dbReference type="PROSITE" id="PS50977">
    <property type="entry name" value="HTH_TETR_2"/>
    <property type="match status" value="1"/>
</dbReference>
<evidence type="ECO:0000256" key="2">
    <source>
        <dbReference type="PROSITE-ProRule" id="PRU00335"/>
    </source>
</evidence>
<dbReference type="EMBL" id="MBLM01000022">
    <property type="protein sequence ID" value="OHV44314.1"/>
    <property type="molecule type" value="Genomic_DNA"/>
</dbReference>